<comment type="similarity">
    <text evidence="1">Belongs to the major facilitator superfamily.</text>
</comment>
<keyword evidence="2" id="KW-0472">Membrane</keyword>
<keyword evidence="2" id="KW-0812">Transmembrane</keyword>
<name>A0A8J6B759_ELECQ</name>
<dbReference type="AlphaFoldDB" id="A0A8J6B759"/>
<dbReference type="GO" id="GO:0005886">
    <property type="term" value="C:plasma membrane"/>
    <property type="evidence" value="ECO:0007669"/>
    <property type="project" value="TreeGrafter"/>
</dbReference>
<dbReference type="InterPro" id="IPR039672">
    <property type="entry name" value="MFS_2"/>
</dbReference>
<dbReference type="GO" id="GO:0008643">
    <property type="term" value="P:carbohydrate transport"/>
    <property type="evidence" value="ECO:0007669"/>
    <property type="project" value="InterPro"/>
</dbReference>
<dbReference type="PANTHER" id="PTHR11328:SF30">
    <property type="entry name" value="SPHINGOSINE-1-PHOSPHATE TRANSPORTER MFSD2B"/>
    <property type="match status" value="1"/>
</dbReference>
<comment type="caution">
    <text evidence="3">The sequence shown here is derived from an EMBL/GenBank/DDBJ whole genome shotgun (WGS) entry which is preliminary data.</text>
</comment>
<evidence type="ECO:0000313" key="3">
    <source>
        <dbReference type="EMBL" id="KAG9462591.1"/>
    </source>
</evidence>
<protein>
    <recommendedName>
        <fullName evidence="5">Major facilitator superfamily domain containing 2B</fullName>
    </recommendedName>
</protein>
<dbReference type="EMBL" id="WNTK01010401">
    <property type="protein sequence ID" value="KAG9462591.1"/>
    <property type="molecule type" value="Genomic_DNA"/>
</dbReference>
<dbReference type="PANTHER" id="PTHR11328">
    <property type="entry name" value="MAJOR FACILITATOR SUPERFAMILY DOMAIN-CONTAINING PROTEIN"/>
    <property type="match status" value="1"/>
</dbReference>
<dbReference type="GO" id="GO:0046624">
    <property type="term" value="F:sphingolipid transporter activity"/>
    <property type="evidence" value="ECO:0007669"/>
    <property type="project" value="TreeGrafter"/>
</dbReference>
<gene>
    <name evidence="3" type="ORF">GDO78_013786</name>
</gene>
<keyword evidence="2" id="KW-1133">Transmembrane helix</keyword>
<reference evidence="3" key="1">
    <citation type="thesis" date="2020" institute="ProQuest LLC" country="789 East Eisenhower Parkway, Ann Arbor, MI, USA">
        <title>Comparative Genomics and Chromosome Evolution.</title>
        <authorList>
            <person name="Mudd A.B."/>
        </authorList>
    </citation>
    <scope>NUCLEOTIDE SEQUENCE</scope>
    <source>
        <strain evidence="3">HN-11 Male</strain>
        <tissue evidence="3">Kidney and liver</tissue>
    </source>
</reference>
<feature type="transmembrane region" description="Helical" evidence="2">
    <location>
        <begin position="22"/>
        <end position="42"/>
    </location>
</feature>
<sequence length="118" mass="13105">SMLPDVVDNFRQMNPRVNGLEAIFYSSFVFFTKLSAGIALGISTMSLEFAGYSSGACRQSYLVVLTLKILIGAVPAVLIILGLIIFIFYPITEDSRRETELALNNIRLQTRRSTLIVI</sequence>
<feature type="non-terminal residue" evidence="3">
    <location>
        <position position="118"/>
    </location>
</feature>
<dbReference type="Proteomes" id="UP000770717">
    <property type="component" value="Unassembled WGS sequence"/>
</dbReference>
<dbReference type="GO" id="GO:0015293">
    <property type="term" value="F:symporter activity"/>
    <property type="evidence" value="ECO:0007669"/>
    <property type="project" value="InterPro"/>
</dbReference>
<accession>A0A8J6B759</accession>
<evidence type="ECO:0000313" key="4">
    <source>
        <dbReference type="Proteomes" id="UP000770717"/>
    </source>
</evidence>
<evidence type="ECO:0000256" key="1">
    <source>
        <dbReference type="ARBA" id="ARBA00008335"/>
    </source>
</evidence>
<proteinExistence type="inferred from homology"/>
<dbReference type="Pfam" id="PF13347">
    <property type="entry name" value="MFS_2"/>
    <property type="match status" value="1"/>
</dbReference>
<evidence type="ECO:0008006" key="5">
    <source>
        <dbReference type="Google" id="ProtNLM"/>
    </source>
</evidence>
<keyword evidence="4" id="KW-1185">Reference proteome</keyword>
<dbReference type="OrthoDB" id="197206at2759"/>
<organism evidence="3 4">
    <name type="scientific">Eleutherodactylus coqui</name>
    <name type="common">Puerto Rican coqui</name>
    <dbReference type="NCBI Taxonomy" id="57060"/>
    <lineage>
        <taxon>Eukaryota</taxon>
        <taxon>Metazoa</taxon>
        <taxon>Chordata</taxon>
        <taxon>Craniata</taxon>
        <taxon>Vertebrata</taxon>
        <taxon>Euteleostomi</taxon>
        <taxon>Amphibia</taxon>
        <taxon>Batrachia</taxon>
        <taxon>Anura</taxon>
        <taxon>Neobatrachia</taxon>
        <taxon>Hyloidea</taxon>
        <taxon>Eleutherodactylidae</taxon>
        <taxon>Eleutherodactylinae</taxon>
        <taxon>Eleutherodactylus</taxon>
        <taxon>Eleutherodactylus</taxon>
    </lineage>
</organism>
<evidence type="ECO:0000256" key="2">
    <source>
        <dbReference type="SAM" id="Phobius"/>
    </source>
</evidence>
<feature type="transmembrane region" description="Helical" evidence="2">
    <location>
        <begin position="62"/>
        <end position="89"/>
    </location>
</feature>